<accession>A0A562YBB7</accession>
<evidence type="ECO:0000313" key="3">
    <source>
        <dbReference type="Proteomes" id="UP000295814"/>
    </source>
</evidence>
<keyword evidence="1" id="KW-0732">Signal</keyword>
<comment type="caution">
    <text evidence="2">The sequence shown here is derived from an EMBL/GenBank/DDBJ whole genome shotgun (WGS) entry which is preliminary data.</text>
</comment>
<feature type="chain" id="PRO_5022737720" description="T9SS C-terminal target domain-containing protein" evidence="1">
    <location>
        <begin position="22"/>
        <end position="444"/>
    </location>
</feature>
<dbReference type="PROSITE" id="PS51257">
    <property type="entry name" value="PROKAR_LIPOPROTEIN"/>
    <property type="match status" value="1"/>
</dbReference>
<organism evidence="2 3">
    <name type="scientific">Seonamhaeicola sediminis</name>
    <dbReference type="NCBI Taxonomy" id="2528206"/>
    <lineage>
        <taxon>Bacteria</taxon>
        <taxon>Pseudomonadati</taxon>
        <taxon>Bacteroidota</taxon>
        <taxon>Flavobacteriia</taxon>
        <taxon>Flavobacteriales</taxon>
        <taxon>Flavobacteriaceae</taxon>
    </lineage>
</organism>
<evidence type="ECO:0000256" key="1">
    <source>
        <dbReference type="SAM" id="SignalP"/>
    </source>
</evidence>
<dbReference type="Proteomes" id="UP000295814">
    <property type="component" value="Unassembled WGS sequence"/>
</dbReference>
<evidence type="ECO:0000313" key="2">
    <source>
        <dbReference type="EMBL" id="TWO31389.1"/>
    </source>
</evidence>
<dbReference type="OrthoDB" id="1521716at2"/>
<sequence length="444" mass="45937">MKKIFLTLLVASTLVFTGCFKDDDTPIIIEEITIINEGGGNTPTGTPVVVKAGGIALDETWTSDNIYELDRRVVVQDGVTLTIEAGTIIKGRAGTGSLASALIVARGGKINAVGTAAAPIIFTSTSDNIDAGETAGTNLNQDNRGLWGGLIILGNAPCSLKGDLEEAQIEGIPADDTFGLYGGNDAADNSGRLEYVSIRHGGALIGEGNEINGLTLGGVGSGTVINNVEVVANVDDGIEFFGGTVNASNLLVWAQGDDAIDIDQAYSGTIDNAVVVLGSASDHAFEIDGPEGSTPNGSEGSFTLTNATIIGNADTSNGEYADYRSKARGTTTNIFAKGFPAGKDVELDNNGVSQNFLDGLITFANWQIVGFDNSIFVEKVGCAQNCDDTDEGNDIDEEKIILNPDFTTRAAAWATQVNDGAQTVGANTTNLSWTYANAAGGLGF</sequence>
<gene>
    <name evidence="2" type="ORF">E1J38_014065</name>
</gene>
<protein>
    <recommendedName>
        <fullName evidence="4">T9SS C-terminal target domain-containing protein</fullName>
    </recommendedName>
</protein>
<dbReference type="PANTHER" id="PTHR41339">
    <property type="entry name" value="LIPL48"/>
    <property type="match status" value="1"/>
</dbReference>
<keyword evidence="3" id="KW-1185">Reference proteome</keyword>
<feature type="signal peptide" evidence="1">
    <location>
        <begin position="1"/>
        <end position="21"/>
    </location>
</feature>
<proteinExistence type="predicted"/>
<dbReference type="EMBL" id="SMZJ02000013">
    <property type="protein sequence ID" value="TWO31389.1"/>
    <property type="molecule type" value="Genomic_DNA"/>
</dbReference>
<dbReference type="RefSeq" id="WP_133357440.1">
    <property type="nucleotide sequence ID" value="NZ_SMZJ02000013.1"/>
</dbReference>
<dbReference type="AlphaFoldDB" id="A0A562YBB7"/>
<dbReference type="PANTHER" id="PTHR41339:SF1">
    <property type="entry name" value="SECRETED PROTEIN"/>
    <property type="match status" value="1"/>
</dbReference>
<name>A0A562YBB7_9FLAO</name>
<reference evidence="2 3" key="1">
    <citation type="submission" date="2019-07" db="EMBL/GenBank/DDBJ databases">
        <title>Seonamhaeicola sp. W255 draft genome.</title>
        <authorList>
            <person name="Zhang X.-Y."/>
            <person name="Zhang R."/>
            <person name="Zhong Y.-L."/>
            <person name="Du Z.-J."/>
        </authorList>
    </citation>
    <scope>NUCLEOTIDE SEQUENCE [LARGE SCALE GENOMIC DNA]</scope>
    <source>
        <strain evidence="2 3">W255</strain>
    </source>
</reference>
<evidence type="ECO:0008006" key="4">
    <source>
        <dbReference type="Google" id="ProtNLM"/>
    </source>
</evidence>